<evidence type="ECO:0000313" key="4">
    <source>
        <dbReference type="Proteomes" id="UP000005801"/>
    </source>
</evidence>
<dbReference type="STRING" id="391625.PPSIR1_19839"/>
<comment type="caution">
    <text evidence="3">The sequence shown here is derived from an EMBL/GenBank/DDBJ whole genome shotgun (WGS) entry which is preliminary data.</text>
</comment>
<evidence type="ECO:0000256" key="1">
    <source>
        <dbReference type="SAM" id="MobiDB-lite"/>
    </source>
</evidence>
<evidence type="ECO:0000256" key="2">
    <source>
        <dbReference type="SAM" id="SignalP"/>
    </source>
</evidence>
<keyword evidence="2" id="KW-0732">Signal</keyword>
<feature type="signal peptide" evidence="2">
    <location>
        <begin position="1"/>
        <end position="18"/>
    </location>
</feature>
<dbReference type="Proteomes" id="UP000005801">
    <property type="component" value="Unassembled WGS sequence"/>
</dbReference>
<feature type="compositionally biased region" description="Acidic residues" evidence="1">
    <location>
        <begin position="42"/>
        <end position="60"/>
    </location>
</feature>
<name>A6GDS0_9BACT</name>
<gene>
    <name evidence="3" type="ORF">PPSIR1_19839</name>
</gene>
<organism evidence="3 4">
    <name type="scientific">Plesiocystis pacifica SIR-1</name>
    <dbReference type="NCBI Taxonomy" id="391625"/>
    <lineage>
        <taxon>Bacteria</taxon>
        <taxon>Pseudomonadati</taxon>
        <taxon>Myxococcota</taxon>
        <taxon>Polyangia</taxon>
        <taxon>Nannocystales</taxon>
        <taxon>Nannocystaceae</taxon>
        <taxon>Plesiocystis</taxon>
    </lineage>
</organism>
<feature type="chain" id="PRO_5002697703" evidence="2">
    <location>
        <begin position="19"/>
        <end position="75"/>
    </location>
</feature>
<feature type="region of interest" description="Disordered" evidence="1">
    <location>
        <begin position="20"/>
        <end position="75"/>
    </location>
</feature>
<reference evidence="3 4" key="1">
    <citation type="submission" date="2007-06" db="EMBL/GenBank/DDBJ databases">
        <authorList>
            <person name="Shimkets L."/>
            <person name="Ferriera S."/>
            <person name="Johnson J."/>
            <person name="Kravitz S."/>
            <person name="Beeson K."/>
            <person name="Sutton G."/>
            <person name="Rogers Y.-H."/>
            <person name="Friedman R."/>
            <person name="Frazier M."/>
            <person name="Venter J.C."/>
        </authorList>
    </citation>
    <scope>NUCLEOTIDE SEQUENCE [LARGE SCALE GENOMIC DNA]</scope>
    <source>
        <strain evidence="3 4">SIR-1</strain>
    </source>
</reference>
<protein>
    <submittedName>
        <fullName evidence="3">Uncharacterized protein</fullName>
    </submittedName>
</protein>
<proteinExistence type="predicted"/>
<feature type="compositionally biased region" description="Pro residues" evidence="1">
    <location>
        <begin position="63"/>
        <end position="75"/>
    </location>
</feature>
<sequence>MSGGFAALILLASALACADRAPPARFPDPPPPELAAPLPEAEQGEEPEAEPGEDSPELSDEPQPAPPSAAPAPAE</sequence>
<keyword evidence="4" id="KW-1185">Reference proteome</keyword>
<feature type="compositionally biased region" description="Pro residues" evidence="1">
    <location>
        <begin position="24"/>
        <end position="34"/>
    </location>
</feature>
<accession>A6GDS0</accession>
<dbReference type="AlphaFoldDB" id="A6GDS0"/>
<dbReference type="EMBL" id="ABCS01000076">
    <property type="protein sequence ID" value="EDM75959.1"/>
    <property type="molecule type" value="Genomic_DNA"/>
</dbReference>
<evidence type="ECO:0000313" key="3">
    <source>
        <dbReference type="EMBL" id="EDM75959.1"/>
    </source>
</evidence>